<evidence type="ECO:0000256" key="2">
    <source>
        <dbReference type="PROSITE-ProRule" id="PRU00103"/>
    </source>
</evidence>
<dbReference type="PANTHER" id="PTHR10648:SF4">
    <property type="entry name" value="PROTEIN PHOSPHATASE 2 (FORMERLY 2A), REGULATORY SUBUNIT A, BETA ISOFORM-RELATED"/>
    <property type="match status" value="1"/>
</dbReference>
<dbReference type="GO" id="GO:0005829">
    <property type="term" value="C:cytosol"/>
    <property type="evidence" value="ECO:0007669"/>
    <property type="project" value="TreeGrafter"/>
</dbReference>
<dbReference type="Pfam" id="PF22956">
    <property type="entry name" value="VPS15-like_hel"/>
    <property type="match status" value="1"/>
</dbReference>
<dbReference type="SUPFAM" id="SSF48371">
    <property type="entry name" value="ARM repeat"/>
    <property type="match status" value="1"/>
</dbReference>
<sequence length="836" mass="95175">MADNSALLEDFETFKENFCQAIRDENIEIQLGMTKKLSMLAEHLGEELTRTELVPFLNDYVDLHSEVLLNLSEQLKGFVRLVGGYEYSQPVLDILRKLCHTDENVVRDRTVETLRTIAGELDPEQTEKLLIPLLEDLINEDWFTSKSSAAAIIPIIYSKVKDEYKESILQSFQLLARDEVPLVRKAAALYLLDLIPTVEKDVVVKELAPLFYDIAKDNSAFVQLHTIRIGISLCKSIEEESCKEDIFKTLEEFVENPSWKMRQVLALNIADIQETVQDPRFRGRTLALYQKLAKDSEVEVRMMAVKMLVKYCQHLKSSYENNAGENNFEWVFVESIVPLLNLLVIDPSVDVKMALATNIFALKSVVDKNGFVSNIMPLVGIILEEDNAICVKAALLEHLNELPDDVDLAASLPSIRDVIRTLIVYSQSHWRTRRGLLVTFMHLTRFASKDYFAKNLEIFYATLLNDPVFAVRRTAPLILPLLARLYGVQWTAKEVLPYFANFRKDNRYLYRYNLLFAVNELVNPSLFSRRPFTKLKDSSTPKLLYKCKCLANKLNRRLEEALYKDILACNIDDYRNDDIKLYAEDSFATLQTYSNEDIYPIENENSYTPELISILLRELMDLIVHLFYDNIVNVQKMSIFTLNKIKQLAQDVNEELEDPSVVEAMGSLTEEDRVGIEKDVELEINERVFDSDDDSTLIEKALSVEESLNTSLQSAVSDADSKANSGKSLMNTLSEKVEQEIARCDDDKMAGDDETPAIVEKKVVEDKPSDDAIVSSDEANKENVEVKSVVEVSKKEDKPVDLIDEIVKNDEAAMEVLPDLISPNCVSVEKSVENNP</sequence>
<dbReference type="GO" id="GO:0005634">
    <property type="term" value="C:nucleus"/>
    <property type="evidence" value="ECO:0007669"/>
    <property type="project" value="TreeGrafter"/>
</dbReference>
<keyword evidence="1" id="KW-0677">Repeat</keyword>
<dbReference type="AlphaFoldDB" id="A0A9N9TNW5"/>
<dbReference type="OrthoDB" id="340346at2759"/>
<dbReference type="Gene3D" id="1.25.10.10">
    <property type="entry name" value="Leucine-rich Repeat Variant"/>
    <property type="match status" value="1"/>
</dbReference>
<dbReference type="Proteomes" id="UP001153712">
    <property type="component" value="Chromosome 5"/>
</dbReference>
<dbReference type="InterPro" id="IPR011989">
    <property type="entry name" value="ARM-like"/>
</dbReference>
<evidence type="ECO:0000313" key="4">
    <source>
        <dbReference type="EMBL" id="CAG9862304.1"/>
    </source>
</evidence>
<dbReference type="GO" id="GO:0000159">
    <property type="term" value="C:protein phosphatase type 2A complex"/>
    <property type="evidence" value="ECO:0007669"/>
    <property type="project" value="TreeGrafter"/>
</dbReference>
<gene>
    <name evidence="4" type="ORF">PHYEVI_LOCUS8621</name>
</gene>
<name>A0A9N9TNW5_PHYSR</name>
<feature type="repeat" description="HEAT" evidence="2">
    <location>
        <begin position="336"/>
        <end position="374"/>
    </location>
</feature>
<keyword evidence="5" id="KW-1185">Reference proteome</keyword>
<protein>
    <recommendedName>
        <fullName evidence="3">Phosphatase 2A Regulatory Subunit A helical domain-containing protein</fullName>
    </recommendedName>
</protein>
<evidence type="ECO:0000259" key="3">
    <source>
        <dbReference type="Pfam" id="PF22956"/>
    </source>
</evidence>
<reference evidence="4" key="1">
    <citation type="submission" date="2022-01" db="EMBL/GenBank/DDBJ databases">
        <authorList>
            <person name="King R."/>
        </authorList>
    </citation>
    <scope>NUCLEOTIDE SEQUENCE</scope>
</reference>
<dbReference type="InterPro" id="IPR055231">
    <property type="entry name" value="2AA_helical"/>
</dbReference>
<organism evidence="4 5">
    <name type="scientific">Phyllotreta striolata</name>
    <name type="common">Striped flea beetle</name>
    <name type="synonym">Crioceris striolata</name>
    <dbReference type="NCBI Taxonomy" id="444603"/>
    <lineage>
        <taxon>Eukaryota</taxon>
        <taxon>Metazoa</taxon>
        <taxon>Ecdysozoa</taxon>
        <taxon>Arthropoda</taxon>
        <taxon>Hexapoda</taxon>
        <taxon>Insecta</taxon>
        <taxon>Pterygota</taxon>
        <taxon>Neoptera</taxon>
        <taxon>Endopterygota</taxon>
        <taxon>Coleoptera</taxon>
        <taxon>Polyphaga</taxon>
        <taxon>Cucujiformia</taxon>
        <taxon>Chrysomeloidea</taxon>
        <taxon>Chrysomelidae</taxon>
        <taxon>Galerucinae</taxon>
        <taxon>Alticini</taxon>
        <taxon>Phyllotreta</taxon>
    </lineage>
</organism>
<dbReference type="InterPro" id="IPR051023">
    <property type="entry name" value="PP2A_Regulatory_Subunit_A"/>
</dbReference>
<dbReference type="PANTHER" id="PTHR10648">
    <property type="entry name" value="SERINE/THREONINE-PROTEIN PHOSPHATASE PP2A 65 KDA REGULATORY SUBUNIT"/>
    <property type="match status" value="1"/>
</dbReference>
<evidence type="ECO:0000256" key="1">
    <source>
        <dbReference type="ARBA" id="ARBA00022737"/>
    </source>
</evidence>
<dbReference type="PROSITE" id="PS50077">
    <property type="entry name" value="HEAT_REPEAT"/>
    <property type="match status" value="2"/>
</dbReference>
<feature type="repeat" description="HEAT" evidence="2">
    <location>
        <begin position="168"/>
        <end position="206"/>
    </location>
</feature>
<dbReference type="EMBL" id="OU900098">
    <property type="protein sequence ID" value="CAG9862304.1"/>
    <property type="molecule type" value="Genomic_DNA"/>
</dbReference>
<accession>A0A9N9TNW5</accession>
<dbReference type="InterPro" id="IPR016024">
    <property type="entry name" value="ARM-type_fold"/>
</dbReference>
<feature type="domain" description="Phosphatase 2A Regulatory Subunit A helical" evidence="3">
    <location>
        <begin position="290"/>
        <end position="545"/>
    </location>
</feature>
<dbReference type="GO" id="GO:0019888">
    <property type="term" value="F:protein phosphatase regulator activity"/>
    <property type="evidence" value="ECO:0007669"/>
    <property type="project" value="TreeGrafter"/>
</dbReference>
<evidence type="ECO:0000313" key="5">
    <source>
        <dbReference type="Proteomes" id="UP001153712"/>
    </source>
</evidence>
<proteinExistence type="predicted"/>
<dbReference type="InterPro" id="IPR021133">
    <property type="entry name" value="HEAT_type_2"/>
</dbReference>